<feature type="compositionally biased region" description="Basic and acidic residues" evidence="1">
    <location>
        <begin position="215"/>
        <end position="228"/>
    </location>
</feature>
<protein>
    <submittedName>
        <fullName evidence="2">Uncharacterized protein</fullName>
    </submittedName>
</protein>
<keyword evidence="3" id="KW-1185">Reference proteome</keyword>
<dbReference type="Proteomes" id="UP001054945">
    <property type="component" value="Unassembled WGS sequence"/>
</dbReference>
<dbReference type="EMBL" id="BPLR01003220">
    <property type="protein sequence ID" value="GIX82282.1"/>
    <property type="molecule type" value="Genomic_DNA"/>
</dbReference>
<proteinExistence type="predicted"/>
<gene>
    <name evidence="2" type="ORF">CEXT_453611</name>
</gene>
<evidence type="ECO:0000313" key="2">
    <source>
        <dbReference type="EMBL" id="GIX82282.1"/>
    </source>
</evidence>
<evidence type="ECO:0000313" key="3">
    <source>
        <dbReference type="Proteomes" id="UP001054945"/>
    </source>
</evidence>
<reference evidence="2 3" key="1">
    <citation type="submission" date="2021-06" db="EMBL/GenBank/DDBJ databases">
        <title>Caerostris extrusa draft genome.</title>
        <authorList>
            <person name="Kono N."/>
            <person name="Arakawa K."/>
        </authorList>
    </citation>
    <scope>NUCLEOTIDE SEQUENCE [LARGE SCALE GENOMIC DNA]</scope>
</reference>
<accession>A0AAV4NBU4</accession>
<name>A0AAV4NBU4_CAEEX</name>
<organism evidence="2 3">
    <name type="scientific">Caerostris extrusa</name>
    <name type="common">Bark spider</name>
    <name type="synonym">Caerostris bankana</name>
    <dbReference type="NCBI Taxonomy" id="172846"/>
    <lineage>
        <taxon>Eukaryota</taxon>
        <taxon>Metazoa</taxon>
        <taxon>Ecdysozoa</taxon>
        <taxon>Arthropoda</taxon>
        <taxon>Chelicerata</taxon>
        <taxon>Arachnida</taxon>
        <taxon>Araneae</taxon>
        <taxon>Araneomorphae</taxon>
        <taxon>Entelegynae</taxon>
        <taxon>Araneoidea</taxon>
        <taxon>Araneidae</taxon>
        <taxon>Caerostris</taxon>
    </lineage>
</organism>
<feature type="region of interest" description="Disordered" evidence="1">
    <location>
        <begin position="209"/>
        <end position="228"/>
    </location>
</feature>
<dbReference type="AlphaFoldDB" id="A0AAV4NBU4"/>
<evidence type="ECO:0000256" key="1">
    <source>
        <dbReference type="SAM" id="MobiDB-lite"/>
    </source>
</evidence>
<sequence>MVRLLFKGRVADVILSGLEELFRECEEHKKRVGGSLDWLQGGAANCQATYVRYECSGAMNSLQGCGRNCWFRLGPLDEKGFRCSVDATEIPGRRRNVHFCANNRGNFREAIINNCPSSNLIPIEIHAYVPVQRRTEPNAQQENFITINISSYWLLARKTQLPSIKKHPIPPTPPLTNPTTCSGEHCVFQWGRGWKIIWTKKRIGWHGGFSSWNKDGGHEDETRGFESK</sequence>
<comment type="caution">
    <text evidence="2">The sequence shown here is derived from an EMBL/GenBank/DDBJ whole genome shotgun (WGS) entry which is preliminary data.</text>
</comment>